<dbReference type="Proteomes" id="UP000215383">
    <property type="component" value="Chromosome 1"/>
</dbReference>
<protein>
    <submittedName>
        <fullName evidence="5">Multiple antibiotic resistance protein marA</fullName>
    </submittedName>
</protein>
<dbReference type="PANTHER" id="PTHR47893:SF1">
    <property type="entry name" value="REGULATORY PROTEIN PCHR"/>
    <property type="match status" value="1"/>
</dbReference>
<evidence type="ECO:0000259" key="4">
    <source>
        <dbReference type="PROSITE" id="PS01124"/>
    </source>
</evidence>
<dbReference type="InterPro" id="IPR020449">
    <property type="entry name" value="Tscrpt_reg_AraC-type_HTH"/>
</dbReference>
<dbReference type="InterPro" id="IPR018062">
    <property type="entry name" value="HTH_AraC-typ_CS"/>
</dbReference>
<keyword evidence="1" id="KW-0805">Transcription regulation</keyword>
<dbReference type="GeneID" id="78507559"/>
<feature type="domain" description="HTH araC/xylS-type" evidence="4">
    <location>
        <begin position="212"/>
        <end position="310"/>
    </location>
</feature>
<sequence>MLQNSENKSILKRLGLSKLINKKINGITATMQPYMIFPGVELVLNEYEGNELKCEHQALENILQINYCLEGRLGWRLHNGDYIYLAENDISLHMVNNCALSSITLPLKHYKGISIFIDLTELDMEKSVVLKQMNLNFMQLKQKYCRNNKTTVLPATNNIKNLFALLNIVPEEYKAMYFKLKFEEIMMFLALLDLSKIAEKQIYPACTVDTIKRIHAKLIANLEQRPTIEILSREFLINTSTLKQVFKAVYGKPIAQYMKDYRMHEAANLLCQTNMTVKEVAEALGYENQSKFATAFKEIMQISPTQYRSYYKMEQEKNEK</sequence>
<dbReference type="PRINTS" id="PR00032">
    <property type="entry name" value="HTHARAC"/>
</dbReference>
<dbReference type="AlphaFoldDB" id="A0A239TYD2"/>
<reference evidence="5 6" key="1">
    <citation type="submission" date="2017-06" db="EMBL/GenBank/DDBJ databases">
        <authorList>
            <consortium name="Pathogen Informatics"/>
        </authorList>
    </citation>
    <scope>NUCLEOTIDE SEQUENCE [LARGE SCALE GENOMIC DNA]</scope>
    <source>
        <strain evidence="5 6">NCTC10570</strain>
    </source>
</reference>
<dbReference type="SUPFAM" id="SSF46689">
    <property type="entry name" value="Homeodomain-like"/>
    <property type="match status" value="1"/>
</dbReference>
<dbReference type="PROSITE" id="PS01124">
    <property type="entry name" value="HTH_ARAC_FAMILY_2"/>
    <property type="match status" value="1"/>
</dbReference>
<evidence type="ECO:0000256" key="1">
    <source>
        <dbReference type="ARBA" id="ARBA00023015"/>
    </source>
</evidence>
<dbReference type="GO" id="GO:0003700">
    <property type="term" value="F:DNA-binding transcription factor activity"/>
    <property type="evidence" value="ECO:0007669"/>
    <property type="project" value="InterPro"/>
</dbReference>
<dbReference type="InterPro" id="IPR053142">
    <property type="entry name" value="PchR_regulatory_protein"/>
</dbReference>
<keyword evidence="6" id="KW-1185">Reference proteome</keyword>
<dbReference type="RefSeq" id="WP_036254727.1">
    <property type="nucleotide sequence ID" value="NZ_LT906446.1"/>
</dbReference>
<organism evidence="5 6">
    <name type="scientific">Megamonas hypermegale</name>
    <dbReference type="NCBI Taxonomy" id="158847"/>
    <lineage>
        <taxon>Bacteria</taxon>
        <taxon>Bacillati</taxon>
        <taxon>Bacillota</taxon>
        <taxon>Negativicutes</taxon>
        <taxon>Selenomonadales</taxon>
        <taxon>Selenomonadaceae</taxon>
        <taxon>Megamonas</taxon>
    </lineage>
</organism>
<accession>A0A239TYD2</accession>
<dbReference type="SMART" id="SM00342">
    <property type="entry name" value="HTH_ARAC"/>
    <property type="match status" value="1"/>
</dbReference>
<evidence type="ECO:0000313" key="6">
    <source>
        <dbReference type="Proteomes" id="UP000215383"/>
    </source>
</evidence>
<proteinExistence type="predicted"/>
<dbReference type="InterPro" id="IPR009057">
    <property type="entry name" value="Homeodomain-like_sf"/>
</dbReference>
<dbReference type="GO" id="GO:0043565">
    <property type="term" value="F:sequence-specific DNA binding"/>
    <property type="evidence" value="ECO:0007669"/>
    <property type="project" value="InterPro"/>
</dbReference>
<dbReference type="PROSITE" id="PS00041">
    <property type="entry name" value="HTH_ARAC_FAMILY_1"/>
    <property type="match status" value="1"/>
</dbReference>
<keyword evidence="3" id="KW-0804">Transcription</keyword>
<dbReference type="InterPro" id="IPR018060">
    <property type="entry name" value="HTH_AraC"/>
</dbReference>
<evidence type="ECO:0000256" key="3">
    <source>
        <dbReference type="ARBA" id="ARBA00023163"/>
    </source>
</evidence>
<dbReference type="Pfam" id="PF12833">
    <property type="entry name" value="HTH_18"/>
    <property type="match status" value="1"/>
</dbReference>
<dbReference type="EMBL" id="LT906446">
    <property type="protein sequence ID" value="SNV02208.1"/>
    <property type="molecule type" value="Genomic_DNA"/>
</dbReference>
<keyword evidence="2" id="KW-0238">DNA-binding</keyword>
<evidence type="ECO:0000256" key="2">
    <source>
        <dbReference type="ARBA" id="ARBA00023125"/>
    </source>
</evidence>
<dbReference type="Gene3D" id="1.10.10.60">
    <property type="entry name" value="Homeodomain-like"/>
    <property type="match status" value="2"/>
</dbReference>
<evidence type="ECO:0000313" key="5">
    <source>
        <dbReference type="EMBL" id="SNV02208.1"/>
    </source>
</evidence>
<gene>
    <name evidence="5" type="primary">marA_2</name>
    <name evidence="5" type="ORF">SAMEA4364220_01562</name>
</gene>
<name>A0A239TYD2_9FIRM</name>
<dbReference type="eggNOG" id="COG2207">
    <property type="taxonomic scope" value="Bacteria"/>
</dbReference>
<dbReference type="PANTHER" id="PTHR47893">
    <property type="entry name" value="REGULATORY PROTEIN PCHR"/>
    <property type="match status" value="1"/>
</dbReference>